<evidence type="ECO:0000313" key="2">
    <source>
        <dbReference type="EMBL" id="NMP22068.1"/>
    </source>
</evidence>
<feature type="signal peptide" evidence="1">
    <location>
        <begin position="1"/>
        <end position="20"/>
    </location>
</feature>
<evidence type="ECO:0000256" key="1">
    <source>
        <dbReference type="SAM" id="SignalP"/>
    </source>
</evidence>
<keyword evidence="1" id="KW-0732">Signal</keyword>
<feature type="chain" id="PRO_5038592081" evidence="1">
    <location>
        <begin position="21"/>
        <end position="279"/>
    </location>
</feature>
<gene>
    <name evidence="2" type="ORF">HIJ39_06860</name>
</gene>
<comment type="caution">
    <text evidence="2">The sequence shown here is derived from an EMBL/GenBank/DDBJ whole genome shotgun (WGS) entry which is preliminary data.</text>
</comment>
<sequence length="279" mass="28656">MRVRRWHVLSLGLAATGLLAGCGATPHPTAHQAAWQLVQRRSLTVTREDSGVVVPAQTRIVRYQGFLTEVSQDRVHVGQTVPSGAPLVAMKNGQLVSAPAAGVVKAVAPVGSYVGTPPPGVAVPGPTEPTVAVVATKAPLTVAVRVPADQSAPWHRGAHVTLTGKTKPAGTIVSTDSPRQGFVTVKAVFASAAAQPFNTVDLVKVLSRTLPGVLTVPAAAVLSHGSSGYAVRTPNGLVAVKVLAANANWVAVSGNLFPKEKVWTPPTEGASSLFAQNSP</sequence>
<dbReference type="Proteomes" id="UP000533476">
    <property type="component" value="Unassembled WGS sequence"/>
</dbReference>
<accession>A0A7Y0Q1G4</accession>
<dbReference type="EMBL" id="JABBVZ010000016">
    <property type="protein sequence ID" value="NMP22068.1"/>
    <property type="molecule type" value="Genomic_DNA"/>
</dbReference>
<dbReference type="RefSeq" id="WP_169098044.1">
    <property type="nucleotide sequence ID" value="NZ_JABBVZ010000016.1"/>
</dbReference>
<name>A0A7Y0Q1G4_9FIRM</name>
<keyword evidence="3" id="KW-1185">Reference proteome</keyword>
<protein>
    <submittedName>
        <fullName evidence="2">Uncharacterized protein</fullName>
    </submittedName>
</protein>
<dbReference type="PROSITE" id="PS51257">
    <property type="entry name" value="PROKAR_LIPOPROTEIN"/>
    <property type="match status" value="1"/>
</dbReference>
<evidence type="ECO:0000313" key="3">
    <source>
        <dbReference type="Proteomes" id="UP000533476"/>
    </source>
</evidence>
<dbReference type="AlphaFoldDB" id="A0A7Y0Q1G4"/>
<organism evidence="2 3">
    <name type="scientific">Sulfobacillus harzensis</name>
    <dbReference type="NCBI Taxonomy" id="2729629"/>
    <lineage>
        <taxon>Bacteria</taxon>
        <taxon>Bacillati</taxon>
        <taxon>Bacillota</taxon>
        <taxon>Clostridia</taxon>
        <taxon>Eubacteriales</taxon>
        <taxon>Clostridiales Family XVII. Incertae Sedis</taxon>
        <taxon>Sulfobacillus</taxon>
    </lineage>
</organism>
<reference evidence="2 3" key="1">
    <citation type="submission" date="2020-04" db="EMBL/GenBank/DDBJ databases">
        <authorList>
            <person name="Zhang R."/>
            <person name="Schippers A."/>
        </authorList>
    </citation>
    <scope>NUCLEOTIDE SEQUENCE [LARGE SCALE GENOMIC DNA]</scope>
    <source>
        <strain evidence="2 3">DSM 109850</strain>
    </source>
</reference>
<proteinExistence type="predicted"/>
<dbReference type="Gene3D" id="2.40.50.100">
    <property type="match status" value="1"/>
</dbReference>